<name>A0A1Y5HW24_OLEAN</name>
<comment type="caution">
    <text evidence="2">The sequence shown here is derived from an EMBL/GenBank/DDBJ whole genome shotgun (WGS) entry which is preliminary data.</text>
</comment>
<feature type="non-terminal residue" evidence="2">
    <location>
        <position position="1"/>
    </location>
</feature>
<gene>
    <name evidence="2" type="ORF">A9R00_00610</name>
</gene>
<dbReference type="InterPro" id="IPR002921">
    <property type="entry name" value="Fungal_lipase-type"/>
</dbReference>
<dbReference type="InterPro" id="IPR029058">
    <property type="entry name" value="AB_hydrolase_fold"/>
</dbReference>
<sequence>DVQQVVTFGQPKVTNVGGAASFENLPLLRVVTVKDIVPLVPPISPLQLQDMDIYWHIGEEIILLSGQDYSLARGIKSMLRATTFTSSVPDESNIKAHQMGTYLDLINQKITLSNEVPYKSGVNIFGFSLD</sequence>
<protein>
    <submittedName>
        <fullName evidence="2">Lipase</fullName>
    </submittedName>
</protein>
<evidence type="ECO:0000313" key="3">
    <source>
        <dbReference type="Proteomes" id="UP000227088"/>
    </source>
</evidence>
<dbReference type="GO" id="GO:0006629">
    <property type="term" value="P:lipid metabolic process"/>
    <property type="evidence" value="ECO:0007669"/>
    <property type="project" value="InterPro"/>
</dbReference>
<dbReference type="Proteomes" id="UP000227088">
    <property type="component" value="Unassembled WGS sequence"/>
</dbReference>
<dbReference type="Pfam" id="PF01764">
    <property type="entry name" value="Lipase_3"/>
    <property type="match status" value="1"/>
</dbReference>
<evidence type="ECO:0000313" key="2">
    <source>
        <dbReference type="EMBL" id="OUS41499.1"/>
    </source>
</evidence>
<accession>A0A1Y5HW24</accession>
<reference evidence="3" key="1">
    <citation type="journal article" date="2017" name="Proc. Natl. Acad. Sci. U.S.A.">
        <title>Simulation of Deepwater Horizon oil plume reveals substrate specialization within a complex community of hydrocarbon degraders.</title>
        <authorList>
            <person name="Hu P."/>
            <person name="Dubinsky E.A."/>
            <person name="Probst A.J."/>
            <person name="Wang J."/>
            <person name="Sieber C.M.K."/>
            <person name="Tom L.M."/>
            <person name="Gardinali P."/>
            <person name="Banfield J.F."/>
            <person name="Atlas R.M."/>
            <person name="Andersen G.L."/>
        </authorList>
    </citation>
    <scope>NUCLEOTIDE SEQUENCE [LARGE SCALE GENOMIC DNA]</scope>
</reference>
<dbReference type="AlphaFoldDB" id="A0A1Y5HW24"/>
<feature type="domain" description="Fungal lipase-type" evidence="1">
    <location>
        <begin position="4"/>
        <end position="43"/>
    </location>
</feature>
<dbReference type="EMBL" id="MABE01000041">
    <property type="protein sequence ID" value="OUS41499.1"/>
    <property type="molecule type" value="Genomic_DNA"/>
</dbReference>
<evidence type="ECO:0000259" key="1">
    <source>
        <dbReference type="Pfam" id="PF01764"/>
    </source>
</evidence>
<organism evidence="2 3">
    <name type="scientific">Oleispira antarctica</name>
    <dbReference type="NCBI Taxonomy" id="188908"/>
    <lineage>
        <taxon>Bacteria</taxon>
        <taxon>Pseudomonadati</taxon>
        <taxon>Pseudomonadota</taxon>
        <taxon>Gammaproteobacteria</taxon>
        <taxon>Oceanospirillales</taxon>
        <taxon>Oceanospirillaceae</taxon>
        <taxon>Oleispira</taxon>
    </lineage>
</organism>
<dbReference type="Gene3D" id="3.40.50.1820">
    <property type="entry name" value="alpha/beta hydrolase"/>
    <property type="match status" value="1"/>
</dbReference>
<proteinExistence type="predicted"/>